<sequence>MSLISHISNLSFSTSDGGRNFTRQTFGMEALMEAKAQDNTTDGADAFHSGAKIILPHNVPVDTFKAYITSAWIRLRHQAPTVAIRSRLAPRTEFDYAADFVYNVPVNLRDAEEWA</sequence>
<evidence type="ECO:0000313" key="1">
    <source>
        <dbReference type="EMBL" id="KAE9399081.1"/>
    </source>
</evidence>
<protein>
    <submittedName>
        <fullName evidence="1">Uncharacterized protein</fullName>
    </submittedName>
</protein>
<name>A0A6A4HN92_9AGAR</name>
<dbReference type="AlphaFoldDB" id="A0A6A4HN92"/>
<dbReference type="InterPro" id="IPR023213">
    <property type="entry name" value="CAT-like_dom_sf"/>
</dbReference>
<dbReference type="OrthoDB" id="3252971at2759"/>
<dbReference type="Proteomes" id="UP000799118">
    <property type="component" value="Unassembled WGS sequence"/>
</dbReference>
<accession>A0A6A4HN92</accession>
<proteinExistence type="predicted"/>
<dbReference type="EMBL" id="ML769474">
    <property type="protein sequence ID" value="KAE9399081.1"/>
    <property type="molecule type" value="Genomic_DNA"/>
</dbReference>
<dbReference type="Gene3D" id="3.30.559.10">
    <property type="entry name" value="Chloramphenicol acetyltransferase-like domain"/>
    <property type="match status" value="1"/>
</dbReference>
<organism evidence="1 2">
    <name type="scientific">Gymnopus androsaceus JB14</name>
    <dbReference type="NCBI Taxonomy" id="1447944"/>
    <lineage>
        <taxon>Eukaryota</taxon>
        <taxon>Fungi</taxon>
        <taxon>Dikarya</taxon>
        <taxon>Basidiomycota</taxon>
        <taxon>Agaricomycotina</taxon>
        <taxon>Agaricomycetes</taxon>
        <taxon>Agaricomycetidae</taxon>
        <taxon>Agaricales</taxon>
        <taxon>Marasmiineae</taxon>
        <taxon>Omphalotaceae</taxon>
        <taxon>Gymnopus</taxon>
    </lineage>
</organism>
<gene>
    <name evidence="1" type="ORF">BT96DRAFT_994354</name>
</gene>
<keyword evidence="2" id="KW-1185">Reference proteome</keyword>
<evidence type="ECO:0000313" key="2">
    <source>
        <dbReference type="Proteomes" id="UP000799118"/>
    </source>
</evidence>
<reference evidence="1" key="1">
    <citation type="journal article" date="2019" name="Environ. Microbiol.">
        <title>Fungal ecological strategies reflected in gene transcription - a case study of two litter decomposers.</title>
        <authorList>
            <person name="Barbi F."/>
            <person name="Kohler A."/>
            <person name="Barry K."/>
            <person name="Baskaran P."/>
            <person name="Daum C."/>
            <person name="Fauchery L."/>
            <person name="Ihrmark K."/>
            <person name="Kuo A."/>
            <person name="LaButti K."/>
            <person name="Lipzen A."/>
            <person name="Morin E."/>
            <person name="Grigoriev I.V."/>
            <person name="Henrissat B."/>
            <person name="Lindahl B."/>
            <person name="Martin F."/>
        </authorList>
    </citation>
    <scope>NUCLEOTIDE SEQUENCE</scope>
    <source>
        <strain evidence="1">JB14</strain>
    </source>
</reference>